<keyword evidence="2" id="KW-1185">Reference proteome</keyword>
<evidence type="ECO:0000313" key="2">
    <source>
        <dbReference type="Proteomes" id="UP000299102"/>
    </source>
</evidence>
<dbReference type="Proteomes" id="UP000299102">
    <property type="component" value="Unassembled WGS sequence"/>
</dbReference>
<dbReference type="AlphaFoldDB" id="A0A4C1V070"/>
<protein>
    <submittedName>
        <fullName evidence="1">Uncharacterized protein</fullName>
    </submittedName>
</protein>
<gene>
    <name evidence="1" type="ORF">EVAR_16665_1</name>
</gene>
<accession>A0A4C1V070</accession>
<comment type="caution">
    <text evidence="1">The sequence shown here is derived from an EMBL/GenBank/DDBJ whole genome shotgun (WGS) entry which is preliminary data.</text>
</comment>
<evidence type="ECO:0000313" key="1">
    <source>
        <dbReference type="EMBL" id="GBP31890.1"/>
    </source>
</evidence>
<proteinExistence type="predicted"/>
<name>A0A4C1V070_EUMVA</name>
<organism evidence="1 2">
    <name type="scientific">Eumeta variegata</name>
    <name type="common">Bagworm moth</name>
    <name type="synonym">Eumeta japonica</name>
    <dbReference type="NCBI Taxonomy" id="151549"/>
    <lineage>
        <taxon>Eukaryota</taxon>
        <taxon>Metazoa</taxon>
        <taxon>Ecdysozoa</taxon>
        <taxon>Arthropoda</taxon>
        <taxon>Hexapoda</taxon>
        <taxon>Insecta</taxon>
        <taxon>Pterygota</taxon>
        <taxon>Neoptera</taxon>
        <taxon>Endopterygota</taxon>
        <taxon>Lepidoptera</taxon>
        <taxon>Glossata</taxon>
        <taxon>Ditrysia</taxon>
        <taxon>Tineoidea</taxon>
        <taxon>Psychidae</taxon>
        <taxon>Oiketicinae</taxon>
        <taxon>Eumeta</taxon>
    </lineage>
</organism>
<sequence length="133" mass="14974">MRLLQRSFPLHVLQPNSVSALHRERSVRGPLNVAGPLGSCLQCLMDKTALVGARGWSLPRFMGLTYYNVVVLQLYNMPSHNFSLELKPSTLGPVRFGDCRDRRHRTTTTREVDGLTCSPRHGAYGLQAKFEIH</sequence>
<dbReference type="EMBL" id="BGZK01000252">
    <property type="protein sequence ID" value="GBP31890.1"/>
    <property type="molecule type" value="Genomic_DNA"/>
</dbReference>
<reference evidence="1 2" key="1">
    <citation type="journal article" date="2019" name="Commun. Biol.">
        <title>The bagworm genome reveals a unique fibroin gene that provides high tensile strength.</title>
        <authorList>
            <person name="Kono N."/>
            <person name="Nakamura H."/>
            <person name="Ohtoshi R."/>
            <person name="Tomita M."/>
            <person name="Numata K."/>
            <person name="Arakawa K."/>
        </authorList>
    </citation>
    <scope>NUCLEOTIDE SEQUENCE [LARGE SCALE GENOMIC DNA]</scope>
</reference>